<dbReference type="GO" id="GO:0003993">
    <property type="term" value="F:acid phosphatase activity"/>
    <property type="evidence" value="ECO:0007669"/>
    <property type="project" value="UniProtKB-EC"/>
</dbReference>
<dbReference type="AlphaFoldDB" id="A0A818SPP8"/>
<name>A0A818SPP8_9BILA</name>
<keyword evidence="5" id="KW-0378">Hydrolase</keyword>
<evidence type="ECO:0000256" key="3">
    <source>
        <dbReference type="ARBA" id="ARBA00012646"/>
    </source>
</evidence>
<dbReference type="InterPro" id="IPR000560">
    <property type="entry name" value="His_Pase_clade-2"/>
</dbReference>
<gene>
    <name evidence="9" type="ORF">JBS370_LOCUS7675</name>
    <name evidence="8" type="ORF">ZHD862_LOCUS28516</name>
</gene>
<reference evidence="9" key="1">
    <citation type="submission" date="2021-02" db="EMBL/GenBank/DDBJ databases">
        <authorList>
            <person name="Nowell W R."/>
        </authorList>
    </citation>
    <scope>NUCLEOTIDE SEQUENCE</scope>
</reference>
<evidence type="ECO:0000256" key="7">
    <source>
        <dbReference type="ARBA" id="ARBA00023180"/>
    </source>
</evidence>
<evidence type="ECO:0000256" key="6">
    <source>
        <dbReference type="ARBA" id="ARBA00023157"/>
    </source>
</evidence>
<evidence type="ECO:0000313" key="10">
    <source>
        <dbReference type="Proteomes" id="UP000663836"/>
    </source>
</evidence>
<dbReference type="Pfam" id="PF00328">
    <property type="entry name" value="His_Phos_2"/>
    <property type="match status" value="2"/>
</dbReference>
<accession>A0A818SPP8</accession>
<dbReference type="EC" id="3.1.3.2" evidence="3"/>
<comment type="catalytic activity">
    <reaction evidence="1">
        <text>a phosphate monoester + H2O = an alcohol + phosphate</text>
        <dbReference type="Rhea" id="RHEA:15017"/>
        <dbReference type="ChEBI" id="CHEBI:15377"/>
        <dbReference type="ChEBI" id="CHEBI:30879"/>
        <dbReference type="ChEBI" id="CHEBI:43474"/>
        <dbReference type="ChEBI" id="CHEBI:67140"/>
        <dbReference type="EC" id="3.1.3.2"/>
    </reaction>
</comment>
<evidence type="ECO:0000256" key="1">
    <source>
        <dbReference type="ARBA" id="ARBA00000032"/>
    </source>
</evidence>
<keyword evidence="6" id="KW-1015">Disulfide bond</keyword>
<evidence type="ECO:0000256" key="2">
    <source>
        <dbReference type="ARBA" id="ARBA00005375"/>
    </source>
</evidence>
<keyword evidence="4" id="KW-0732">Signal</keyword>
<dbReference type="PANTHER" id="PTHR11567:SF211">
    <property type="entry name" value="PROSTATIC ACID PHOSPHATASE"/>
    <property type="match status" value="1"/>
</dbReference>
<evidence type="ECO:0000256" key="5">
    <source>
        <dbReference type="ARBA" id="ARBA00022801"/>
    </source>
</evidence>
<protein>
    <recommendedName>
        <fullName evidence="3">acid phosphatase</fullName>
        <ecNumber evidence="3">3.1.3.2</ecNumber>
    </recommendedName>
</protein>
<dbReference type="Proteomes" id="UP000663836">
    <property type="component" value="Unassembled WGS sequence"/>
</dbReference>
<evidence type="ECO:0000313" key="9">
    <source>
        <dbReference type="EMBL" id="CAF3673057.1"/>
    </source>
</evidence>
<keyword evidence="7" id="KW-0325">Glycoprotein</keyword>
<dbReference type="CDD" id="cd07061">
    <property type="entry name" value="HP_HAP_like"/>
    <property type="match status" value="1"/>
</dbReference>
<comment type="similarity">
    <text evidence="2">Belongs to the histidine acid phosphatase family.</text>
</comment>
<comment type="caution">
    <text evidence="9">The sequence shown here is derived from an EMBL/GenBank/DDBJ whole genome shotgun (WGS) entry which is preliminary data.</text>
</comment>
<evidence type="ECO:0000313" key="8">
    <source>
        <dbReference type="EMBL" id="CAF1311559.1"/>
    </source>
</evidence>
<dbReference type="InterPro" id="IPR029033">
    <property type="entry name" value="His_PPase_superfam"/>
</dbReference>
<dbReference type="PANTHER" id="PTHR11567">
    <property type="entry name" value="ACID PHOSPHATASE-RELATED"/>
    <property type="match status" value="1"/>
</dbReference>
<dbReference type="InterPro" id="IPR050645">
    <property type="entry name" value="Histidine_acid_phosphatase"/>
</dbReference>
<sequence>MKCSEEKIILVGTHIIYRHGDRSPILSYPESIADEFFWPNGFGQLTLRGQLQQIRLGQYFRERYSELLNSTYVASELMGVSECPYFFELVEEIRNTEQIQNISRDFRNFFDKLEIWTGTKINDLFDAWLVADIIIIEALYNKTSSWANAFVLSQLQQIADLSMYYVFNSFKTNRIIAGPMIGDIMENIQNLMSNKSNGWKAKIYSAHDATIVAILSYFQANYIHQPSYGSTLFFDLYHIPENNTYFLQVEYLNSTNSRTTHPIKLLPCSNVMCPIEILNRWIENRLPSKDMKTECMPRRSHPSLAP</sequence>
<proteinExistence type="inferred from homology"/>
<dbReference type="Gene3D" id="3.40.50.1240">
    <property type="entry name" value="Phosphoglycerate mutase-like"/>
    <property type="match status" value="2"/>
</dbReference>
<organism evidence="9 10">
    <name type="scientific">Rotaria sordida</name>
    <dbReference type="NCBI Taxonomy" id="392033"/>
    <lineage>
        <taxon>Eukaryota</taxon>
        <taxon>Metazoa</taxon>
        <taxon>Spiralia</taxon>
        <taxon>Gnathifera</taxon>
        <taxon>Rotifera</taxon>
        <taxon>Eurotatoria</taxon>
        <taxon>Bdelloidea</taxon>
        <taxon>Philodinida</taxon>
        <taxon>Philodinidae</taxon>
        <taxon>Rotaria</taxon>
    </lineage>
</organism>
<evidence type="ECO:0000256" key="4">
    <source>
        <dbReference type="ARBA" id="ARBA00022729"/>
    </source>
</evidence>
<dbReference type="EMBL" id="CAJNOT010002385">
    <property type="protein sequence ID" value="CAF1311559.1"/>
    <property type="molecule type" value="Genomic_DNA"/>
</dbReference>
<dbReference type="Proteomes" id="UP000663864">
    <property type="component" value="Unassembled WGS sequence"/>
</dbReference>
<dbReference type="SUPFAM" id="SSF53254">
    <property type="entry name" value="Phosphoglycerate mutase-like"/>
    <property type="match status" value="1"/>
</dbReference>
<dbReference type="EMBL" id="CAJOBD010000464">
    <property type="protein sequence ID" value="CAF3673057.1"/>
    <property type="molecule type" value="Genomic_DNA"/>
</dbReference>